<sequence length="88" mass="9952">TTSNVICSRDGKFAVAPALEEVALWDLKKGILKRKWLDINNKAEVTAIVKNPKNDDYAVGQVFFMLMDQFEYGPLKNQLSPLFSMVTE</sequence>
<evidence type="ECO:0000313" key="2">
    <source>
        <dbReference type="Proteomes" id="UP000789920"/>
    </source>
</evidence>
<evidence type="ECO:0000313" key="1">
    <source>
        <dbReference type="EMBL" id="CAG8850826.1"/>
    </source>
</evidence>
<gene>
    <name evidence="1" type="ORF">RPERSI_LOCUS36278</name>
</gene>
<dbReference type="Proteomes" id="UP000789920">
    <property type="component" value="Unassembled WGS sequence"/>
</dbReference>
<feature type="non-terminal residue" evidence="1">
    <location>
        <position position="1"/>
    </location>
</feature>
<name>A0ACA9SYX3_9GLOM</name>
<protein>
    <submittedName>
        <fullName evidence="1">15704_t:CDS:1</fullName>
    </submittedName>
</protein>
<keyword evidence="2" id="KW-1185">Reference proteome</keyword>
<feature type="non-terminal residue" evidence="1">
    <location>
        <position position="88"/>
    </location>
</feature>
<proteinExistence type="predicted"/>
<comment type="caution">
    <text evidence="1">The sequence shown here is derived from an EMBL/GenBank/DDBJ whole genome shotgun (WGS) entry which is preliminary data.</text>
</comment>
<dbReference type="EMBL" id="CAJVQC010172827">
    <property type="protein sequence ID" value="CAG8850826.1"/>
    <property type="molecule type" value="Genomic_DNA"/>
</dbReference>
<reference evidence="1" key="1">
    <citation type="submission" date="2021-06" db="EMBL/GenBank/DDBJ databases">
        <authorList>
            <person name="Kallberg Y."/>
            <person name="Tangrot J."/>
            <person name="Rosling A."/>
        </authorList>
    </citation>
    <scope>NUCLEOTIDE SEQUENCE</scope>
    <source>
        <strain evidence="1">MA461A</strain>
    </source>
</reference>
<organism evidence="1 2">
    <name type="scientific">Racocetra persica</name>
    <dbReference type="NCBI Taxonomy" id="160502"/>
    <lineage>
        <taxon>Eukaryota</taxon>
        <taxon>Fungi</taxon>
        <taxon>Fungi incertae sedis</taxon>
        <taxon>Mucoromycota</taxon>
        <taxon>Glomeromycotina</taxon>
        <taxon>Glomeromycetes</taxon>
        <taxon>Diversisporales</taxon>
        <taxon>Gigasporaceae</taxon>
        <taxon>Racocetra</taxon>
    </lineage>
</organism>
<accession>A0ACA9SYX3</accession>